<evidence type="ECO:0000256" key="1">
    <source>
        <dbReference type="SAM" id="SignalP"/>
    </source>
</evidence>
<feature type="chain" id="PRO_5006865250" evidence="1">
    <location>
        <begin position="22"/>
        <end position="68"/>
    </location>
</feature>
<evidence type="ECO:0000313" key="2">
    <source>
        <dbReference type="EMBL" id="JAP06223.1"/>
    </source>
</evidence>
<keyword evidence="1" id="KW-0732">Signal</keyword>
<protein>
    <submittedName>
        <fullName evidence="2">Putative ovule protein</fullName>
    </submittedName>
</protein>
<reference evidence="2" key="1">
    <citation type="submission" date="2015-12" db="EMBL/GenBank/DDBJ databases">
        <title>Gene expression during late stages of embryo sac development: a critical building block for successful pollen-pistil interactions.</title>
        <authorList>
            <person name="Liu Y."/>
            <person name="Joly V."/>
            <person name="Sabar M."/>
            <person name="Matton D.P."/>
        </authorList>
    </citation>
    <scope>NUCLEOTIDE SEQUENCE</scope>
</reference>
<dbReference type="EMBL" id="GEDG01042284">
    <property type="protein sequence ID" value="JAP06223.1"/>
    <property type="molecule type" value="Transcribed_RNA"/>
</dbReference>
<name>A0A0V0GDV1_SOLCH</name>
<sequence>MSPRLIMVIALMAVLVYEINGERSNYSRKLAVCSNEHSGYCGIWPNIWPCQTDQSNQYTSSIHSTDDQ</sequence>
<dbReference type="AlphaFoldDB" id="A0A0V0GDV1"/>
<organism evidence="2">
    <name type="scientific">Solanum chacoense</name>
    <name type="common">Chaco potato</name>
    <dbReference type="NCBI Taxonomy" id="4108"/>
    <lineage>
        <taxon>Eukaryota</taxon>
        <taxon>Viridiplantae</taxon>
        <taxon>Streptophyta</taxon>
        <taxon>Embryophyta</taxon>
        <taxon>Tracheophyta</taxon>
        <taxon>Spermatophyta</taxon>
        <taxon>Magnoliopsida</taxon>
        <taxon>eudicotyledons</taxon>
        <taxon>Gunneridae</taxon>
        <taxon>Pentapetalae</taxon>
        <taxon>asterids</taxon>
        <taxon>lamiids</taxon>
        <taxon>Solanales</taxon>
        <taxon>Solanaceae</taxon>
        <taxon>Solanoideae</taxon>
        <taxon>Solaneae</taxon>
        <taxon>Solanum</taxon>
    </lineage>
</organism>
<feature type="non-terminal residue" evidence="2">
    <location>
        <position position="68"/>
    </location>
</feature>
<accession>A0A0V0GDV1</accession>
<proteinExistence type="predicted"/>
<feature type="signal peptide" evidence="1">
    <location>
        <begin position="1"/>
        <end position="21"/>
    </location>
</feature>